<proteinExistence type="predicted"/>
<feature type="non-terminal residue" evidence="1">
    <location>
        <position position="1"/>
    </location>
</feature>
<dbReference type="AlphaFoldDB" id="A0ABD2MQ24"/>
<reference evidence="1 2" key="1">
    <citation type="journal article" date="2021" name="BMC Biol.">
        <title>Horizontally acquired antibacterial genes associated with adaptive radiation of ladybird beetles.</title>
        <authorList>
            <person name="Li H.S."/>
            <person name="Tang X.F."/>
            <person name="Huang Y.H."/>
            <person name="Xu Z.Y."/>
            <person name="Chen M.L."/>
            <person name="Du X.Y."/>
            <person name="Qiu B.Y."/>
            <person name="Chen P.T."/>
            <person name="Zhang W."/>
            <person name="Slipinski A."/>
            <person name="Escalona H.E."/>
            <person name="Waterhouse R.M."/>
            <person name="Zwick A."/>
            <person name="Pang H."/>
        </authorList>
    </citation>
    <scope>NUCLEOTIDE SEQUENCE [LARGE SCALE GENOMIC DNA]</scope>
    <source>
        <strain evidence="1">SYSU2018</strain>
    </source>
</reference>
<keyword evidence="2" id="KW-1185">Reference proteome</keyword>
<evidence type="ECO:0000313" key="2">
    <source>
        <dbReference type="Proteomes" id="UP001516400"/>
    </source>
</evidence>
<gene>
    <name evidence="1" type="ORF">HHI36_007615</name>
</gene>
<organism evidence="1 2">
    <name type="scientific">Cryptolaemus montrouzieri</name>
    <dbReference type="NCBI Taxonomy" id="559131"/>
    <lineage>
        <taxon>Eukaryota</taxon>
        <taxon>Metazoa</taxon>
        <taxon>Ecdysozoa</taxon>
        <taxon>Arthropoda</taxon>
        <taxon>Hexapoda</taxon>
        <taxon>Insecta</taxon>
        <taxon>Pterygota</taxon>
        <taxon>Neoptera</taxon>
        <taxon>Endopterygota</taxon>
        <taxon>Coleoptera</taxon>
        <taxon>Polyphaga</taxon>
        <taxon>Cucujiformia</taxon>
        <taxon>Coccinelloidea</taxon>
        <taxon>Coccinellidae</taxon>
        <taxon>Scymninae</taxon>
        <taxon>Scymnini</taxon>
        <taxon>Cryptolaemus</taxon>
    </lineage>
</organism>
<sequence>EQYLTFLRMFYKEDGRNRQTQMVEQAIEDNLNLITLRKNLSKGKVRIHKLNDANNNSKHEKTERINIIQDFYKDLYSAPSRGALRIEKNLNVGSEDLPEVTRCEVKAAIN</sequence>
<accession>A0ABD2MQ24</accession>
<dbReference type="Proteomes" id="UP001516400">
    <property type="component" value="Unassembled WGS sequence"/>
</dbReference>
<dbReference type="EMBL" id="JABFTP020000021">
    <property type="protein sequence ID" value="KAL3268503.1"/>
    <property type="molecule type" value="Genomic_DNA"/>
</dbReference>
<name>A0ABD2MQ24_9CUCU</name>
<evidence type="ECO:0000313" key="1">
    <source>
        <dbReference type="EMBL" id="KAL3268503.1"/>
    </source>
</evidence>
<protein>
    <submittedName>
        <fullName evidence="1">Uncharacterized protein</fullName>
    </submittedName>
</protein>
<comment type="caution">
    <text evidence="1">The sequence shown here is derived from an EMBL/GenBank/DDBJ whole genome shotgun (WGS) entry which is preliminary data.</text>
</comment>